<dbReference type="Proteomes" id="UP000185696">
    <property type="component" value="Unassembled WGS sequence"/>
</dbReference>
<dbReference type="AlphaFoldDB" id="A0A7Z1AU96"/>
<gene>
    <name evidence="1" type="ORF">BLA60_36370</name>
</gene>
<organism evidence="1 2">
    <name type="scientific">Actinophytocola xinjiangensis</name>
    <dbReference type="NCBI Taxonomy" id="485602"/>
    <lineage>
        <taxon>Bacteria</taxon>
        <taxon>Bacillati</taxon>
        <taxon>Actinomycetota</taxon>
        <taxon>Actinomycetes</taxon>
        <taxon>Pseudonocardiales</taxon>
        <taxon>Pseudonocardiaceae</taxon>
    </lineage>
</organism>
<name>A0A7Z1AU96_9PSEU</name>
<reference evidence="1 2" key="1">
    <citation type="submission" date="2016-12" db="EMBL/GenBank/DDBJ databases">
        <title>The draft genome sequence of Actinophytocola xinjiangensis.</title>
        <authorList>
            <person name="Wang W."/>
            <person name="Yuan L."/>
        </authorList>
    </citation>
    <scope>NUCLEOTIDE SEQUENCE [LARGE SCALE GENOMIC DNA]</scope>
    <source>
        <strain evidence="1 2">CGMCC 4.4663</strain>
    </source>
</reference>
<proteinExistence type="predicted"/>
<sequence>MPTGGAVAVSYIVRAKRWKGGWELHINGEGVTQARTLASAEQVVRDYIATLHDLDEVTDDIEVVSEFDRGDSCSTTRGARPRR</sequence>
<comment type="caution">
    <text evidence="1">The sequence shown here is derived from an EMBL/GenBank/DDBJ whole genome shotgun (WGS) entry which is preliminary data.</text>
</comment>
<evidence type="ECO:0000313" key="1">
    <source>
        <dbReference type="EMBL" id="OLF05312.1"/>
    </source>
</evidence>
<evidence type="ECO:0008006" key="3">
    <source>
        <dbReference type="Google" id="ProtNLM"/>
    </source>
</evidence>
<accession>A0A7Z1AU96</accession>
<evidence type="ECO:0000313" key="2">
    <source>
        <dbReference type="Proteomes" id="UP000185696"/>
    </source>
</evidence>
<protein>
    <recommendedName>
        <fullName evidence="3">DUF1902 domain-containing protein</fullName>
    </recommendedName>
</protein>
<keyword evidence="2" id="KW-1185">Reference proteome</keyword>
<dbReference type="EMBL" id="MSIF01000030">
    <property type="protein sequence ID" value="OLF05312.1"/>
    <property type="molecule type" value="Genomic_DNA"/>
</dbReference>